<accession>A0A518D8K5</accession>
<gene>
    <name evidence="3" type="primary">rsbU</name>
    <name evidence="3" type="ORF">Pla175_11750</name>
</gene>
<dbReference type="SUPFAM" id="SSF81606">
    <property type="entry name" value="PP2C-like"/>
    <property type="match status" value="1"/>
</dbReference>
<evidence type="ECO:0000259" key="2">
    <source>
        <dbReference type="PROSITE" id="PS50006"/>
    </source>
</evidence>
<dbReference type="AlphaFoldDB" id="A0A518D8K5"/>
<dbReference type="InterPro" id="IPR000253">
    <property type="entry name" value="FHA_dom"/>
</dbReference>
<dbReference type="Pfam" id="PF07228">
    <property type="entry name" value="SpoIIE"/>
    <property type="match status" value="1"/>
</dbReference>
<dbReference type="GO" id="GO:0016791">
    <property type="term" value="F:phosphatase activity"/>
    <property type="evidence" value="ECO:0007669"/>
    <property type="project" value="TreeGrafter"/>
</dbReference>
<dbReference type="Pfam" id="PF01590">
    <property type="entry name" value="GAF"/>
    <property type="match status" value="1"/>
</dbReference>
<dbReference type="SMART" id="SM00331">
    <property type="entry name" value="PP2C_SIG"/>
    <property type="match status" value="1"/>
</dbReference>
<dbReference type="Gene3D" id="3.60.40.10">
    <property type="entry name" value="PPM-type phosphatase domain"/>
    <property type="match status" value="1"/>
</dbReference>
<dbReference type="EC" id="3.1.3.3" evidence="3"/>
<dbReference type="SUPFAM" id="SSF55781">
    <property type="entry name" value="GAF domain-like"/>
    <property type="match status" value="1"/>
</dbReference>
<dbReference type="Proteomes" id="UP000317429">
    <property type="component" value="Chromosome"/>
</dbReference>
<dbReference type="SUPFAM" id="SSF49879">
    <property type="entry name" value="SMAD/FHA domain"/>
    <property type="match status" value="1"/>
</dbReference>
<dbReference type="InterPro" id="IPR029016">
    <property type="entry name" value="GAF-like_dom_sf"/>
</dbReference>
<dbReference type="InterPro" id="IPR008984">
    <property type="entry name" value="SMAD_FHA_dom_sf"/>
</dbReference>
<dbReference type="Gene3D" id="2.60.200.20">
    <property type="match status" value="1"/>
</dbReference>
<dbReference type="InterPro" id="IPR003018">
    <property type="entry name" value="GAF"/>
</dbReference>
<name>A0A518D8K5_9BACT</name>
<protein>
    <submittedName>
        <fullName evidence="3">Phosphoserine phosphatase RsbU</fullName>
        <ecNumber evidence="3">3.1.3.3</ecNumber>
    </submittedName>
</protein>
<dbReference type="InterPro" id="IPR001932">
    <property type="entry name" value="PPM-type_phosphatase-like_dom"/>
</dbReference>
<dbReference type="CDD" id="cd00060">
    <property type="entry name" value="FHA"/>
    <property type="match status" value="1"/>
</dbReference>
<dbReference type="Gene3D" id="3.30.450.40">
    <property type="match status" value="1"/>
</dbReference>
<dbReference type="PANTHER" id="PTHR43156:SF2">
    <property type="entry name" value="STAGE II SPORULATION PROTEIN E"/>
    <property type="match status" value="1"/>
</dbReference>
<dbReference type="Pfam" id="PF00498">
    <property type="entry name" value="FHA"/>
    <property type="match status" value="1"/>
</dbReference>
<dbReference type="SMART" id="SM00240">
    <property type="entry name" value="FHA"/>
    <property type="match status" value="1"/>
</dbReference>
<evidence type="ECO:0000313" key="3">
    <source>
        <dbReference type="EMBL" id="QDU87808.1"/>
    </source>
</evidence>
<dbReference type="PANTHER" id="PTHR43156">
    <property type="entry name" value="STAGE II SPORULATION PROTEIN E-RELATED"/>
    <property type="match status" value="1"/>
</dbReference>
<organism evidence="3 4">
    <name type="scientific">Pirellulimonas nuda</name>
    <dbReference type="NCBI Taxonomy" id="2528009"/>
    <lineage>
        <taxon>Bacteria</taxon>
        <taxon>Pseudomonadati</taxon>
        <taxon>Planctomycetota</taxon>
        <taxon>Planctomycetia</taxon>
        <taxon>Pirellulales</taxon>
        <taxon>Lacipirellulaceae</taxon>
        <taxon>Pirellulimonas</taxon>
    </lineage>
</organism>
<dbReference type="PROSITE" id="PS50006">
    <property type="entry name" value="FHA_DOMAIN"/>
    <property type="match status" value="1"/>
</dbReference>
<dbReference type="KEGG" id="pnd:Pla175_11750"/>
<reference evidence="3 4" key="1">
    <citation type="submission" date="2019-02" db="EMBL/GenBank/DDBJ databases">
        <title>Deep-cultivation of Planctomycetes and their phenomic and genomic characterization uncovers novel biology.</title>
        <authorList>
            <person name="Wiegand S."/>
            <person name="Jogler M."/>
            <person name="Boedeker C."/>
            <person name="Pinto D."/>
            <person name="Vollmers J."/>
            <person name="Rivas-Marin E."/>
            <person name="Kohn T."/>
            <person name="Peeters S.H."/>
            <person name="Heuer A."/>
            <person name="Rast P."/>
            <person name="Oberbeckmann S."/>
            <person name="Bunk B."/>
            <person name="Jeske O."/>
            <person name="Meyerdierks A."/>
            <person name="Storesund J.E."/>
            <person name="Kallscheuer N."/>
            <person name="Luecker S."/>
            <person name="Lage O.M."/>
            <person name="Pohl T."/>
            <person name="Merkel B.J."/>
            <person name="Hornburger P."/>
            <person name="Mueller R.-W."/>
            <person name="Bruemmer F."/>
            <person name="Labrenz M."/>
            <person name="Spormann A.M."/>
            <person name="Op den Camp H."/>
            <person name="Overmann J."/>
            <person name="Amann R."/>
            <person name="Jetten M.S.M."/>
            <person name="Mascher T."/>
            <person name="Medema M.H."/>
            <person name="Devos D.P."/>
            <person name="Kaster A.-K."/>
            <person name="Ovreas L."/>
            <person name="Rohde M."/>
            <person name="Galperin M.Y."/>
            <person name="Jogler C."/>
        </authorList>
    </citation>
    <scope>NUCLEOTIDE SEQUENCE [LARGE SCALE GENOMIC DNA]</scope>
    <source>
        <strain evidence="3 4">Pla175</strain>
    </source>
</reference>
<sequence>MAYLKLVAGCEPGKEFEIPGVGQATIGRSGDCHVALDVAAVSRHHAAVVAEGGQFYVEDLGSRNGTLLDGQPVVGRTPLRDGSAISVCDQEFTFHIHRTPSLMASPTRNDESSLAQLVSDDEEEGNSRASVMGTIDLGSGSIAWNLSAKPEVKLAAMVEISHALAQSISLSEMLPHLLESLFKVFVQADRGFVIMRPNPEAPLTPVAAKSRRESQEGQMRISRTIIEEAINSKQAILSADAASDERFGMAQSIADFQIRSMICAPMLGSDGEPVGLIQIDTMNQRSRFTQDDLEVLAAVASQAGVAIDNASLHEAAAQQRALERDLQLAARMQRALLPNGPPQAPGYSFFAYYESARQVGGDYYDYIALPGGRLAVVVGDVAGKGVSAAILMARISSDVRFALATESDLAKALMLVNMAFASRDVDDRFVTMVVAVIDPATHEMQLVNAGHMPPLLRNAKGKVSEIGESIAGLPLGVYDGYEYESFTHTMQPGDFVTMFTDGFSEAMNSARDLYGMERLIKVVGEGAVSLDELGSHILDDVHKFVGGHPQSDDMCLACFGRTD</sequence>
<keyword evidence="1 3" id="KW-0378">Hydrolase</keyword>
<keyword evidence="4" id="KW-1185">Reference proteome</keyword>
<evidence type="ECO:0000256" key="1">
    <source>
        <dbReference type="ARBA" id="ARBA00022801"/>
    </source>
</evidence>
<feature type="domain" description="FHA" evidence="2">
    <location>
        <begin position="24"/>
        <end position="73"/>
    </location>
</feature>
<dbReference type="SMART" id="SM00065">
    <property type="entry name" value="GAF"/>
    <property type="match status" value="1"/>
</dbReference>
<dbReference type="InterPro" id="IPR036457">
    <property type="entry name" value="PPM-type-like_dom_sf"/>
</dbReference>
<proteinExistence type="predicted"/>
<dbReference type="RefSeq" id="WP_197527293.1">
    <property type="nucleotide sequence ID" value="NZ_CP036291.1"/>
</dbReference>
<dbReference type="EMBL" id="CP036291">
    <property type="protein sequence ID" value="QDU87808.1"/>
    <property type="molecule type" value="Genomic_DNA"/>
</dbReference>
<dbReference type="InterPro" id="IPR052016">
    <property type="entry name" value="Bact_Sigma-Reg"/>
</dbReference>
<evidence type="ECO:0000313" key="4">
    <source>
        <dbReference type="Proteomes" id="UP000317429"/>
    </source>
</evidence>